<dbReference type="Gene3D" id="3.40.50.720">
    <property type="entry name" value="NAD(P)-binding Rossmann-like Domain"/>
    <property type="match status" value="1"/>
</dbReference>
<evidence type="ECO:0000256" key="2">
    <source>
        <dbReference type="ARBA" id="ARBA00023002"/>
    </source>
</evidence>
<dbReference type="PROSITE" id="PS00061">
    <property type="entry name" value="ADH_SHORT"/>
    <property type="match status" value="1"/>
</dbReference>
<proteinExistence type="inferred from homology"/>
<evidence type="ECO:0000259" key="4">
    <source>
        <dbReference type="SMART" id="SM00822"/>
    </source>
</evidence>
<name>A0A0D7EEP0_RHOPL</name>
<comment type="similarity">
    <text evidence="1">Belongs to the short-chain dehydrogenases/reductases (SDR) family.</text>
</comment>
<dbReference type="InterPro" id="IPR002347">
    <property type="entry name" value="SDR_fam"/>
</dbReference>
<dbReference type="PRINTS" id="PR00081">
    <property type="entry name" value="GDHRDH"/>
</dbReference>
<dbReference type="GO" id="GO:0016491">
    <property type="term" value="F:oxidoreductase activity"/>
    <property type="evidence" value="ECO:0007669"/>
    <property type="project" value="UniProtKB-KW"/>
</dbReference>
<dbReference type="PRINTS" id="PR00080">
    <property type="entry name" value="SDRFAMILY"/>
</dbReference>
<organism evidence="5 6">
    <name type="scientific">Rhodopseudomonas palustris</name>
    <dbReference type="NCBI Taxonomy" id="1076"/>
    <lineage>
        <taxon>Bacteria</taxon>
        <taxon>Pseudomonadati</taxon>
        <taxon>Pseudomonadota</taxon>
        <taxon>Alphaproteobacteria</taxon>
        <taxon>Hyphomicrobiales</taxon>
        <taxon>Nitrobacteraceae</taxon>
        <taxon>Rhodopseudomonas</taxon>
    </lineage>
</organism>
<dbReference type="FunFam" id="3.40.50.720:FF:000084">
    <property type="entry name" value="Short-chain dehydrogenase reductase"/>
    <property type="match status" value="1"/>
</dbReference>
<dbReference type="PANTHER" id="PTHR24321">
    <property type="entry name" value="DEHYDROGENASES, SHORT CHAIN"/>
    <property type="match status" value="1"/>
</dbReference>
<dbReference type="EMBL" id="JXXE01000474">
    <property type="protein sequence ID" value="KIZ38995.1"/>
    <property type="molecule type" value="Genomic_DNA"/>
</dbReference>
<evidence type="ECO:0000313" key="5">
    <source>
        <dbReference type="EMBL" id="KIZ38995.1"/>
    </source>
</evidence>
<evidence type="ECO:0000256" key="3">
    <source>
        <dbReference type="ARBA" id="ARBA00023027"/>
    </source>
</evidence>
<dbReference type="PATRIC" id="fig|1076.23.peg.5109"/>
<dbReference type="AlphaFoldDB" id="A0A0D7EEP0"/>
<protein>
    <submittedName>
        <fullName evidence="5">Oxidoreductase</fullName>
    </submittedName>
</protein>
<dbReference type="NCBIfam" id="NF005559">
    <property type="entry name" value="PRK07231.1"/>
    <property type="match status" value="1"/>
</dbReference>
<sequence>MAQDFAGKVALVTGGGSGIGRAAAHLFARRGAKVAIAGRRPEELASVAAEIETLGGSALAVPTDVSDPDQVAALIDRTVAHFGQLDAAFNNAGTEGAWGPVGQLSPADFDATMNVNLRGVWLCCRAEIVQMQRQGHGGAIVNTSSWLAHGALPGSSIYSASKAALDSMARALAVETASEGIRVNNVNPGVIETAMTRRFMDEITQRPITDHTPARRLGEASEVAEVAVFLCSDAASFVTGQNILVDGAYTIGGHRPWIGGEDLRPAASRK</sequence>
<dbReference type="OrthoDB" id="9792355at2"/>
<dbReference type="InterPro" id="IPR057326">
    <property type="entry name" value="KR_dom"/>
</dbReference>
<dbReference type="InterPro" id="IPR020904">
    <property type="entry name" value="Sc_DH/Rdtase_CS"/>
</dbReference>
<comment type="caution">
    <text evidence="5">The sequence shown here is derived from an EMBL/GenBank/DDBJ whole genome shotgun (WGS) entry which is preliminary data.</text>
</comment>
<reference evidence="5 6" key="1">
    <citation type="submission" date="2014-11" db="EMBL/GenBank/DDBJ databases">
        <title>Genomics and ecophysiology of heterotrophic nitrogen fixing bacteria isolated from estuarine surface water.</title>
        <authorList>
            <person name="Bentzon-Tilia M."/>
            <person name="Severin I."/>
            <person name="Hansen L.H."/>
            <person name="Riemann L."/>
        </authorList>
    </citation>
    <scope>NUCLEOTIDE SEQUENCE [LARGE SCALE GENOMIC DNA]</scope>
    <source>
        <strain evidence="5 6">BAL398</strain>
    </source>
</reference>
<evidence type="ECO:0000313" key="6">
    <source>
        <dbReference type="Proteomes" id="UP000032515"/>
    </source>
</evidence>
<dbReference type="SMART" id="SM00822">
    <property type="entry name" value="PKS_KR"/>
    <property type="match status" value="1"/>
</dbReference>
<gene>
    <name evidence="5" type="ORF">OO17_21785</name>
</gene>
<dbReference type="CDD" id="cd05233">
    <property type="entry name" value="SDR_c"/>
    <property type="match status" value="1"/>
</dbReference>
<accession>A0A0D7EEP0</accession>
<keyword evidence="2" id="KW-0560">Oxidoreductase</keyword>
<feature type="domain" description="Ketoreductase" evidence="4">
    <location>
        <begin position="8"/>
        <end position="189"/>
    </location>
</feature>
<evidence type="ECO:0000256" key="1">
    <source>
        <dbReference type="ARBA" id="ARBA00006484"/>
    </source>
</evidence>
<dbReference type="RefSeq" id="WP_044415540.1">
    <property type="nucleotide sequence ID" value="NZ_JXXE01000474.1"/>
</dbReference>
<dbReference type="PANTHER" id="PTHR24321:SF8">
    <property type="entry name" value="ESTRADIOL 17-BETA-DEHYDROGENASE 8-RELATED"/>
    <property type="match status" value="1"/>
</dbReference>
<dbReference type="InterPro" id="IPR036291">
    <property type="entry name" value="NAD(P)-bd_dom_sf"/>
</dbReference>
<dbReference type="SUPFAM" id="SSF51735">
    <property type="entry name" value="NAD(P)-binding Rossmann-fold domains"/>
    <property type="match status" value="1"/>
</dbReference>
<dbReference type="Pfam" id="PF13561">
    <property type="entry name" value="adh_short_C2"/>
    <property type="match status" value="1"/>
</dbReference>
<keyword evidence="3" id="KW-0520">NAD</keyword>
<dbReference type="Proteomes" id="UP000032515">
    <property type="component" value="Unassembled WGS sequence"/>
</dbReference>